<dbReference type="EMBL" id="MK250085">
    <property type="protein sequence ID" value="QDY51789.1"/>
    <property type="molecule type" value="Genomic_DNA"/>
</dbReference>
<proteinExistence type="predicted"/>
<evidence type="ECO:0000313" key="3">
    <source>
        <dbReference type="EMBL" id="QDY51789.1"/>
    </source>
</evidence>
<evidence type="ECO:0000256" key="1">
    <source>
        <dbReference type="SAM" id="MobiDB-lite"/>
    </source>
</evidence>
<gene>
    <name evidence="3" type="ORF">1_174</name>
</gene>
<dbReference type="InterPro" id="IPR036873">
    <property type="entry name" value="Rhodanese-like_dom_sf"/>
</dbReference>
<protein>
    <recommendedName>
        <fullName evidence="2">Rhodanese domain-containing protein</fullName>
    </recommendedName>
</protein>
<name>A0A5B8HV01_9VIRU</name>
<sequence length="278" mass="31764">MKSSKKISSPKKFSKKQHNSHFGNNHNSIFPNDIEPDLKSLKTSFPSNANQQLELNLGKTKANRFILYYGSTKKEFDNYNSVKKSKNAYDDFRNHGIAKTDANGNVLLKFRCPQVYKEEGNTVFPHIHYIVADKGNKKWIKKLMVEHVVCNVSHSELEDIIKKGCALILNALPIEYYIKDRIPMSAPLPHDLVLDKLKPKEVIEYIKTMMVHAPVVSKAVKSGKMDIMDIPIITYCYDSNCSADDDLQLKLNKIGFKNVKVYKLGIIGFNKRNKSKKK</sequence>
<feature type="compositionally biased region" description="Basic residues" evidence="1">
    <location>
        <begin position="1"/>
        <end position="19"/>
    </location>
</feature>
<feature type="region of interest" description="Disordered" evidence="1">
    <location>
        <begin position="1"/>
        <end position="33"/>
    </location>
</feature>
<evidence type="ECO:0000259" key="2">
    <source>
        <dbReference type="PROSITE" id="PS50206"/>
    </source>
</evidence>
<feature type="compositionally biased region" description="Polar residues" evidence="1">
    <location>
        <begin position="20"/>
        <end position="30"/>
    </location>
</feature>
<reference evidence="3" key="1">
    <citation type="submission" date="2018-11" db="EMBL/GenBank/DDBJ databases">
        <title>A distinct lineage of giant viruses engineers rhodopsin photosystems in predatory marine eukaryotes.</title>
        <authorList>
            <person name="Needham D.M."/>
            <person name="Yoshizawa S."/>
            <person name="Hosaka T."/>
            <person name="Poirier C."/>
            <person name="Choi C.-J."/>
            <person name="Hehenberger E."/>
            <person name="Irwin N.A.T."/>
            <person name="Wilken S."/>
            <person name="Yung C.-M."/>
            <person name="Bachy C."/>
            <person name="Kurihara R."/>
            <person name="Nakajima Y."/>
            <person name="Kojima K."/>
            <person name="Kimura-Someya T."/>
            <person name="Leonard G."/>
            <person name="Malmstrom R.R."/>
            <person name="Mende D."/>
            <person name="Olson D.K."/>
            <person name="Sudo Y."/>
            <person name="Sudek S."/>
            <person name="Richards T.A."/>
            <person name="DeLong E.F."/>
            <person name="Keeling P.J."/>
            <person name="Santoro A.E."/>
            <person name="Shirouzu M."/>
            <person name="Iwasaki W."/>
            <person name="Worden A.Z."/>
        </authorList>
    </citation>
    <scope>NUCLEOTIDE SEQUENCE</scope>
</reference>
<accession>A0A5B8HV01</accession>
<dbReference type="InterPro" id="IPR001763">
    <property type="entry name" value="Rhodanese-like_dom"/>
</dbReference>
<organism evidence="3">
    <name type="scientific">Mimiviridae sp. ChoanoV1</name>
    <dbReference type="NCBI Taxonomy" id="2596887"/>
    <lineage>
        <taxon>Viruses</taxon>
        <taxon>Varidnaviria</taxon>
        <taxon>Bamfordvirae</taxon>
        <taxon>Nucleocytoviricota</taxon>
        <taxon>Megaviricetes</taxon>
        <taxon>Imitervirales</taxon>
        <taxon>Schizomimiviridae</taxon>
    </lineage>
</organism>
<feature type="domain" description="Rhodanese" evidence="2">
    <location>
        <begin position="231"/>
        <end position="278"/>
    </location>
</feature>
<dbReference type="SUPFAM" id="SSF52821">
    <property type="entry name" value="Rhodanese/Cell cycle control phosphatase"/>
    <property type="match status" value="1"/>
</dbReference>
<dbReference type="PROSITE" id="PS50206">
    <property type="entry name" value="RHODANESE_3"/>
    <property type="match status" value="1"/>
</dbReference>